<comment type="caution">
    <text evidence="3">Lacks conserved residue(s) required for the propagation of feature annotation.</text>
</comment>
<dbReference type="SUPFAM" id="SSF49854">
    <property type="entry name" value="Spermadhesin, CUB domain"/>
    <property type="match status" value="2"/>
</dbReference>
<feature type="domain" description="CUB" evidence="6">
    <location>
        <begin position="78"/>
        <end position="197"/>
    </location>
</feature>
<dbReference type="RefSeq" id="XP_022107699.1">
    <property type="nucleotide sequence ID" value="XM_022252007.1"/>
</dbReference>
<feature type="transmembrane region" description="Helical" evidence="5">
    <location>
        <begin position="382"/>
        <end position="402"/>
    </location>
</feature>
<keyword evidence="5" id="KW-0472">Membrane</keyword>
<dbReference type="KEGG" id="aplc:110988481"/>
<evidence type="ECO:0000256" key="3">
    <source>
        <dbReference type="PROSITE-ProRule" id="PRU00059"/>
    </source>
</evidence>
<evidence type="ECO:0000313" key="7">
    <source>
        <dbReference type="Proteomes" id="UP000694845"/>
    </source>
</evidence>
<dbReference type="AlphaFoldDB" id="A0A8B7ZQM0"/>
<feature type="compositionally biased region" description="Polar residues" evidence="4">
    <location>
        <begin position="468"/>
        <end position="478"/>
    </location>
</feature>
<accession>A0A8B7ZQM0</accession>
<dbReference type="InterPro" id="IPR000859">
    <property type="entry name" value="CUB_dom"/>
</dbReference>
<evidence type="ECO:0000256" key="2">
    <source>
        <dbReference type="ARBA" id="ARBA00023157"/>
    </source>
</evidence>
<keyword evidence="7" id="KW-1185">Reference proteome</keyword>
<dbReference type="FunFam" id="2.60.120.290:FF:000005">
    <property type="entry name" value="Procollagen C-endopeptidase enhancer 1"/>
    <property type="match status" value="1"/>
</dbReference>
<dbReference type="PANTHER" id="PTHR24251:SF28">
    <property type="entry name" value="NEUROPILIN AND TOLLOID-LIKE, ISOFORM B"/>
    <property type="match status" value="1"/>
</dbReference>
<dbReference type="SMART" id="SM00042">
    <property type="entry name" value="CUB"/>
    <property type="match status" value="2"/>
</dbReference>
<dbReference type="GeneID" id="110988481"/>
<gene>
    <name evidence="8" type="primary">LOC110988481</name>
</gene>
<organism evidence="7 8">
    <name type="scientific">Acanthaster planci</name>
    <name type="common">Crown-of-thorns starfish</name>
    <dbReference type="NCBI Taxonomy" id="133434"/>
    <lineage>
        <taxon>Eukaryota</taxon>
        <taxon>Metazoa</taxon>
        <taxon>Echinodermata</taxon>
        <taxon>Eleutherozoa</taxon>
        <taxon>Asterozoa</taxon>
        <taxon>Asteroidea</taxon>
        <taxon>Valvatacea</taxon>
        <taxon>Valvatida</taxon>
        <taxon>Acanthasteridae</taxon>
        <taxon>Acanthaster</taxon>
    </lineage>
</organism>
<keyword evidence="5" id="KW-0812">Transmembrane</keyword>
<dbReference type="OrthoDB" id="9971251at2759"/>
<dbReference type="PROSITE" id="PS01180">
    <property type="entry name" value="CUB"/>
    <property type="match status" value="2"/>
</dbReference>
<evidence type="ECO:0000256" key="5">
    <source>
        <dbReference type="SAM" id="Phobius"/>
    </source>
</evidence>
<feature type="region of interest" description="Disordered" evidence="4">
    <location>
        <begin position="444"/>
        <end position="478"/>
    </location>
</feature>
<dbReference type="CDD" id="cd00041">
    <property type="entry name" value="CUB"/>
    <property type="match status" value="2"/>
</dbReference>
<name>A0A8B7ZQM0_ACAPL</name>
<dbReference type="InterPro" id="IPR035914">
    <property type="entry name" value="Sperma_CUB_dom_sf"/>
</dbReference>
<evidence type="ECO:0000259" key="6">
    <source>
        <dbReference type="PROSITE" id="PS01180"/>
    </source>
</evidence>
<evidence type="ECO:0000313" key="8">
    <source>
        <dbReference type="RefSeq" id="XP_022107699.1"/>
    </source>
</evidence>
<dbReference type="PANTHER" id="PTHR24251">
    <property type="entry name" value="OVOCHYMASE-RELATED"/>
    <property type="match status" value="1"/>
</dbReference>
<feature type="transmembrane region" description="Helical" evidence="5">
    <location>
        <begin position="30"/>
        <end position="50"/>
    </location>
</feature>
<keyword evidence="2" id="KW-1015">Disulfide bond</keyword>
<feature type="domain" description="CUB" evidence="6">
    <location>
        <begin position="210"/>
        <end position="327"/>
    </location>
</feature>
<dbReference type="Proteomes" id="UP000694845">
    <property type="component" value="Unplaced"/>
</dbReference>
<dbReference type="Pfam" id="PF00431">
    <property type="entry name" value="CUB"/>
    <property type="match status" value="2"/>
</dbReference>
<keyword evidence="5" id="KW-1133">Transmembrane helix</keyword>
<evidence type="ECO:0000256" key="4">
    <source>
        <dbReference type="SAM" id="MobiDB-lite"/>
    </source>
</evidence>
<protein>
    <submittedName>
        <fullName evidence="8">Neuropilin and tolloid-like protein 2 isoform X1</fullName>
    </submittedName>
</protein>
<sequence>MTGPRQESRRLGRTRSAPFSQMSGLEIEKGLRCCNAIIRIVLVFLLVLVLTCCGQDGADDGPRQIFPYPGEYDSATYCEYVFDAQYLMYYDNYFVGDPFSPFLYSPQMQCLFFFEAGENEVVEVTFDPDFEIELSDDCKYDYLEIRDGRFGFSPLIGRICGNQSPGKITSSGRYLWMLFETDDELEYSGFYATFRFIPAPTRSTPEPQECFFHLSGSYDGEFTIKMGTDLVRKEDAHAPMDCTWQIDMPEDNKILITFPLFELSSVNDCEENRLIIYDKYSTAKWMMREYCSTNAPAAMAISNRMFIRFIASNRSSYNQVEMMYTAYTDKPCLEEGMIVCGPYMCLNKSLKCNGRQNCWNYPFDEEGCNNDQKGSTKTVNTALAVTMGIILTVTLIVVVVTCRHSCLRTREKAKAMASRRKMLNQQVQILMDGENVEMNSLGERQSSANGKYPGSRTGSIADGVPRTTRLSSSSHEFPMTASQLKDYERIMDSELGFEPRQKRTSLMEPESPWVRANQYNESFRRSSANPLHPGKEVKVQF</sequence>
<dbReference type="Gene3D" id="2.60.120.290">
    <property type="entry name" value="Spermadhesin, CUB domain"/>
    <property type="match status" value="2"/>
</dbReference>
<evidence type="ECO:0000256" key="1">
    <source>
        <dbReference type="ARBA" id="ARBA00022737"/>
    </source>
</evidence>
<keyword evidence="1" id="KW-0677">Repeat</keyword>
<reference evidence="8" key="1">
    <citation type="submission" date="2025-08" db="UniProtKB">
        <authorList>
            <consortium name="RefSeq"/>
        </authorList>
    </citation>
    <scope>IDENTIFICATION</scope>
</reference>
<proteinExistence type="predicted"/>